<sequence length="184" mass="20839">MHNLVRIDAACMELYRAIKLAFQILGYLEGILETLPIPGLWGYERLQRQRAEFVAAMFAQVTSEIAIILSGKDRQFVSDLLTIGSTYMPIYSDSIYHCHPQAYAWLLVKQAFINHEVTNFLERAADFLAQGSSDTPLLWYATLADLVALCDELALPESNLLKQEIVKDAATWKGVLRRLLSLFN</sequence>
<reference evidence="1" key="1">
    <citation type="journal article" date="2018" name="Science">
        <title>Natural noncanonical protein splicing yields products with diverse ?-amino acid residues.</title>
        <authorList>
            <person name="Morinaka B.I."/>
            <person name="Lakis E."/>
            <person name="Verest M."/>
            <person name="Helf M.J."/>
            <person name="Scalvenzi T."/>
            <person name="Vagstad A.L."/>
            <person name="Sims J."/>
            <person name="Sunagawa S."/>
            <person name="Gugger M."/>
            <person name="Piel J."/>
        </authorList>
    </citation>
    <scope>NUCLEOTIDE SEQUENCE</scope>
    <source>
        <strain evidence="1">PCC 8009</strain>
    </source>
</reference>
<organism evidence="1">
    <name type="scientific">Nostoc sp. (strain PCC 8009)</name>
    <dbReference type="NCBI Taxonomy" id="29413"/>
    <lineage>
        <taxon>Bacteria</taxon>
        <taxon>Bacillati</taxon>
        <taxon>Cyanobacteriota</taxon>
        <taxon>Cyanophyceae</taxon>
        <taxon>Nostocales</taxon>
        <taxon>Nostocaceae</taxon>
        <taxon>Nostoc</taxon>
    </lineage>
</organism>
<dbReference type="AlphaFoldDB" id="A0A2P0ZGQ3"/>
<name>A0A2P0ZGQ3_NOSS8</name>
<protein>
    <submittedName>
        <fullName evidence="1">Uncharacterized protein</fullName>
    </submittedName>
</protein>
<accession>A0A2P0ZGQ3</accession>
<proteinExistence type="predicted"/>
<evidence type="ECO:0000313" key="1">
    <source>
        <dbReference type="EMBL" id="AVH79640.1"/>
    </source>
</evidence>
<dbReference type="EMBL" id="MG373778">
    <property type="protein sequence ID" value="AVH79640.1"/>
    <property type="molecule type" value="Genomic_DNA"/>
</dbReference>